<gene>
    <name evidence="2" type="ORF">CJ199_06640</name>
</gene>
<dbReference type="Pfam" id="PF12028">
    <property type="entry name" value="DUF3515"/>
    <property type="match status" value="1"/>
</dbReference>
<name>A0A2N6VNG8_9MICO</name>
<dbReference type="Proteomes" id="UP000235598">
    <property type="component" value="Unassembled WGS sequence"/>
</dbReference>
<feature type="chain" id="PRO_5039246018" evidence="1">
    <location>
        <begin position="20"/>
        <end position="169"/>
    </location>
</feature>
<organism evidence="2 3">
    <name type="scientific">Brevibacterium paucivorans</name>
    <dbReference type="NCBI Taxonomy" id="170994"/>
    <lineage>
        <taxon>Bacteria</taxon>
        <taxon>Bacillati</taxon>
        <taxon>Actinomycetota</taxon>
        <taxon>Actinomycetes</taxon>
        <taxon>Micrococcales</taxon>
        <taxon>Brevibacteriaceae</taxon>
        <taxon>Brevibacterium</taxon>
    </lineage>
</organism>
<protein>
    <submittedName>
        <fullName evidence="2">DUF3515 domain-containing protein</fullName>
    </submittedName>
</protein>
<keyword evidence="1" id="KW-0732">Signal</keyword>
<reference evidence="2 3" key="1">
    <citation type="submission" date="2017-09" db="EMBL/GenBank/DDBJ databases">
        <title>Bacterial strain isolated from the female urinary microbiota.</title>
        <authorList>
            <person name="Thomas-White K."/>
            <person name="Kumar N."/>
            <person name="Forster S."/>
            <person name="Putonti C."/>
            <person name="Lawley T."/>
            <person name="Wolfe A.J."/>
        </authorList>
    </citation>
    <scope>NUCLEOTIDE SEQUENCE [LARGE SCALE GENOMIC DNA]</scope>
    <source>
        <strain evidence="2 3">UMB1301</strain>
    </source>
</reference>
<comment type="caution">
    <text evidence="2">The sequence shown here is derived from an EMBL/GenBank/DDBJ whole genome shotgun (WGS) entry which is preliminary data.</text>
</comment>
<proteinExistence type="predicted"/>
<evidence type="ECO:0000256" key="1">
    <source>
        <dbReference type="SAM" id="SignalP"/>
    </source>
</evidence>
<evidence type="ECO:0000313" key="3">
    <source>
        <dbReference type="Proteomes" id="UP000235598"/>
    </source>
</evidence>
<dbReference type="PROSITE" id="PS51257">
    <property type="entry name" value="PROKAR_LIPOPROTEIN"/>
    <property type="match status" value="1"/>
</dbReference>
<dbReference type="InterPro" id="IPR021903">
    <property type="entry name" value="DUF3515"/>
</dbReference>
<dbReference type="RefSeq" id="WP_102238696.1">
    <property type="nucleotide sequence ID" value="NZ_PNHK01000002.1"/>
</dbReference>
<sequence length="169" mass="17672">MRRVLSICFVGLALAGVSACTPTVVVEPAPQATSAACADVMLRLPDAIGDFKNRKTSAQATDAWGNPTSVILRCGMEPPAPTTDPCVHVDGVDWISVEEKDDSWRFVAYGRTPSVEVIVDPKQVSGANALTAVSGAVSTLEKTGECVSTKDATVVDENNNPIATESPTP</sequence>
<dbReference type="AlphaFoldDB" id="A0A2N6VNG8"/>
<accession>A0A2N6VNG8</accession>
<feature type="signal peptide" evidence="1">
    <location>
        <begin position="1"/>
        <end position="19"/>
    </location>
</feature>
<evidence type="ECO:0000313" key="2">
    <source>
        <dbReference type="EMBL" id="PMD05675.1"/>
    </source>
</evidence>
<dbReference type="EMBL" id="PNHK01000002">
    <property type="protein sequence ID" value="PMD05675.1"/>
    <property type="molecule type" value="Genomic_DNA"/>
</dbReference>
<dbReference type="OrthoDB" id="4331648at2"/>